<keyword evidence="4" id="KW-1185">Reference proteome</keyword>
<evidence type="ECO:0000256" key="1">
    <source>
        <dbReference type="SAM" id="MobiDB-lite"/>
    </source>
</evidence>
<dbReference type="EMBL" id="BDSP01000048">
    <property type="protein sequence ID" value="GAX12003.1"/>
    <property type="molecule type" value="Genomic_DNA"/>
</dbReference>
<dbReference type="Proteomes" id="UP000198406">
    <property type="component" value="Unassembled WGS sequence"/>
</dbReference>
<protein>
    <recommendedName>
        <fullName evidence="2">Integrase catalytic domain-containing protein</fullName>
    </recommendedName>
</protein>
<dbReference type="InterPro" id="IPR050951">
    <property type="entry name" value="Retrovirus_Pol_polyprotein"/>
</dbReference>
<dbReference type="AlphaFoldDB" id="A0A1Z5JDC1"/>
<dbReference type="SUPFAM" id="SSF53098">
    <property type="entry name" value="Ribonuclease H-like"/>
    <property type="match status" value="1"/>
</dbReference>
<gene>
    <name evidence="3" type="ORF">FisN_8Lu111</name>
</gene>
<dbReference type="InParanoid" id="A0A1Z5JDC1"/>
<dbReference type="PROSITE" id="PS50994">
    <property type="entry name" value="INTEGRASE"/>
    <property type="match status" value="1"/>
</dbReference>
<dbReference type="GO" id="GO:0015074">
    <property type="term" value="P:DNA integration"/>
    <property type="evidence" value="ECO:0007669"/>
    <property type="project" value="InterPro"/>
</dbReference>
<evidence type="ECO:0000313" key="4">
    <source>
        <dbReference type="Proteomes" id="UP000198406"/>
    </source>
</evidence>
<reference evidence="3 4" key="1">
    <citation type="journal article" date="2015" name="Plant Cell">
        <title>Oil accumulation by the oleaginous diatom Fistulifera solaris as revealed by the genome and transcriptome.</title>
        <authorList>
            <person name="Tanaka T."/>
            <person name="Maeda Y."/>
            <person name="Veluchamy A."/>
            <person name="Tanaka M."/>
            <person name="Abida H."/>
            <person name="Marechal E."/>
            <person name="Bowler C."/>
            <person name="Muto M."/>
            <person name="Sunaga Y."/>
            <person name="Tanaka M."/>
            <person name="Yoshino T."/>
            <person name="Taniguchi T."/>
            <person name="Fukuda Y."/>
            <person name="Nemoto M."/>
            <person name="Matsumoto M."/>
            <person name="Wong P.S."/>
            <person name="Aburatani S."/>
            <person name="Fujibuchi W."/>
        </authorList>
    </citation>
    <scope>NUCLEOTIDE SEQUENCE [LARGE SCALE GENOMIC DNA]</scope>
    <source>
        <strain evidence="3 4">JPCC DA0580</strain>
    </source>
</reference>
<feature type="compositionally biased region" description="Gly residues" evidence="1">
    <location>
        <begin position="305"/>
        <end position="326"/>
    </location>
</feature>
<dbReference type="InterPro" id="IPR036397">
    <property type="entry name" value="RNaseH_sf"/>
</dbReference>
<dbReference type="Gene3D" id="3.30.420.10">
    <property type="entry name" value="Ribonuclease H-like superfamily/Ribonuclease H"/>
    <property type="match status" value="1"/>
</dbReference>
<feature type="region of interest" description="Disordered" evidence="1">
    <location>
        <begin position="290"/>
        <end position="365"/>
    </location>
</feature>
<organism evidence="3 4">
    <name type="scientific">Fistulifera solaris</name>
    <name type="common">Oleaginous diatom</name>
    <dbReference type="NCBI Taxonomy" id="1519565"/>
    <lineage>
        <taxon>Eukaryota</taxon>
        <taxon>Sar</taxon>
        <taxon>Stramenopiles</taxon>
        <taxon>Ochrophyta</taxon>
        <taxon>Bacillariophyta</taxon>
        <taxon>Bacillariophyceae</taxon>
        <taxon>Bacillariophycidae</taxon>
        <taxon>Naviculales</taxon>
        <taxon>Naviculaceae</taxon>
        <taxon>Fistulifera</taxon>
    </lineage>
</organism>
<dbReference type="InterPro" id="IPR041588">
    <property type="entry name" value="Integrase_H2C2"/>
</dbReference>
<dbReference type="PANTHER" id="PTHR37984">
    <property type="entry name" value="PROTEIN CBG26694"/>
    <property type="match status" value="1"/>
</dbReference>
<evidence type="ECO:0000313" key="3">
    <source>
        <dbReference type="EMBL" id="GAX12003.1"/>
    </source>
</evidence>
<dbReference type="Pfam" id="PF17921">
    <property type="entry name" value="Integrase_H2C2"/>
    <property type="match status" value="1"/>
</dbReference>
<evidence type="ECO:0000259" key="2">
    <source>
        <dbReference type="PROSITE" id="PS50994"/>
    </source>
</evidence>
<dbReference type="OrthoDB" id="2194544at2759"/>
<sequence length="700" mass="79498">MGKQRLLSLQEALFGVNGDADDTVGEEGVSNAEEHEVASVASTANKNVTEAVDSESDDSSVDYGFNKKMSTVESRVCVKYECAFKSEEMEKEKLIQRYETYDKKETVPKFSGREGAEGLVYVYKRFKNVAKELNFESGPELFSEFSKCVTSTAEDSWRVLVELMTENVERTPALFEQTYQALLAKYCSPDTRDVLVDYLRSDSCKKPHNADVRVHSERIRTLCNLANNLPGTIPLLNEAMRKKILHDTFPEQWQLEFSKFRSYAQATEEELVEYMCIEKTSADSRESRKRMFNGHAGGSPSQRGRFGGRGPGRGIGNNGRFGGRGSNRGNFFGNGFNNHGHQNRGGGFNHNNHQGSNAYGQGNNNYQKNIQQHQQQDQRLYQLCHDPATAWQFPFKQVQEREVICYKPKRDSPENDWKIALPAALLDKVIVWYHLVLGHCGSTRLYETIGRRFAIPGLKKRCEEFKCSSCQMNKQLGPGYGHLPPRHAALLPWYEVAVDLIGPWKVKIGQQEVEVNALTCIDPVTNLVEIVRIENKTAANIARHFENCWLARYPRPNKCIHDNGGEFIGFDFQVMLEKNGIKDSPTTSKNPQGNSVCERLHQTVANILRTTLPEERASSQDEALRAIDDAIATTIHATRCSVSRSLSCSPGELVFHRDMLLDVPVMADLVNIQQRRQVMIDENLRRQNRKRIEYEYKGWR</sequence>
<dbReference type="InterPro" id="IPR012337">
    <property type="entry name" value="RNaseH-like_sf"/>
</dbReference>
<name>A0A1Z5JDC1_FISSO</name>
<dbReference type="InterPro" id="IPR001584">
    <property type="entry name" value="Integrase_cat-core"/>
</dbReference>
<feature type="compositionally biased region" description="Low complexity" evidence="1">
    <location>
        <begin position="327"/>
        <end position="340"/>
    </location>
</feature>
<proteinExistence type="predicted"/>
<dbReference type="GO" id="GO:0003676">
    <property type="term" value="F:nucleic acid binding"/>
    <property type="evidence" value="ECO:0007669"/>
    <property type="project" value="InterPro"/>
</dbReference>
<dbReference type="Gene3D" id="1.10.340.70">
    <property type="match status" value="1"/>
</dbReference>
<feature type="domain" description="Integrase catalytic" evidence="2">
    <location>
        <begin position="488"/>
        <end position="658"/>
    </location>
</feature>
<comment type="caution">
    <text evidence="3">The sequence shown here is derived from an EMBL/GenBank/DDBJ whole genome shotgun (WGS) entry which is preliminary data.</text>
</comment>
<accession>A0A1Z5JDC1</accession>
<dbReference type="PANTHER" id="PTHR37984:SF5">
    <property type="entry name" value="PROTEIN NYNRIN-LIKE"/>
    <property type="match status" value="1"/>
</dbReference>
<feature type="compositionally biased region" description="Low complexity" evidence="1">
    <location>
        <begin position="349"/>
        <end position="365"/>
    </location>
</feature>